<dbReference type="SUPFAM" id="SSF54631">
    <property type="entry name" value="CBS-domain pair"/>
    <property type="match status" value="1"/>
</dbReference>
<protein>
    <recommendedName>
        <fullName evidence="7">Quaternary amine transport ATP-binding protein</fullName>
        <ecNumber evidence="7">7.6.2.9</ecNumber>
    </recommendedName>
</protein>
<accession>A0A074JEB2</accession>
<name>A0A074JEB2_9RHOB</name>
<dbReference type="InterPro" id="IPR003439">
    <property type="entry name" value="ABC_transporter-like_ATP-bd"/>
</dbReference>
<comment type="subunit">
    <text evidence="7">The complex is probably composed of two ATP-binding proteins, two transmembrane proteins and a solute-binding protein.</text>
</comment>
<comment type="caution">
    <text evidence="9">The sequence shown here is derived from an EMBL/GenBank/DDBJ whole genome shotgun (WGS) entry which is preliminary data.</text>
</comment>
<evidence type="ECO:0000313" key="9">
    <source>
        <dbReference type="EMBL" id="KEO53923.1"/>
    </source>
</evidence>
<dbReference type="GO" id="GO:0006970">
    <property type="term" value="P:response to osmotic stress"/>
    <property type="evidence" value="ECO:0007669"/>
    <property type="project" value="UniProtKB-ARBA"/>
</dbReference>
<feature type="domain" description="ABC transporter" evidence="8">
    <location>
        <begin position="44"/>
        <end position="280"/>
    </location>
</feature>
<dbReference type="Gene3D" id="3.40.50.300">
    <property type="entry name" value="P-loop containing nucleotide triphosphate hydrolases"/>
    <property type="match status" value="1"/>
</dbReference>
<dbReference type="GO" id="GO:0015418">
    <property type="term" value="F:ABC-type quaternary ammonium compound transporting activity"/>
    <property type="evidence" value="ECO:0007669"/>
    <property type="project" value="UniProtKB-EC"/>
</dbReference>
<dbReference type="AlphaFoldDB" id="A0A074JEB2"/>
<dbReference type="GO" id="GO:0005524">
    <property type="term" value="F:ATP binding"/>
    <property type="evidence" value="ECO:0007669"/>
    <property type="project" value="UniProtKB-UniRule"/>
</dbReference>
<dbReference type="GO" id="GO:0006865">
    <property type="term" value="P:amino acid transport"/>
    <property type="evidence" value="ECO:0007669"/>
    <property type="project" value="UniProtKB-UniRule"/>
</dbReference>
<keyword evidence="10" id="KW-1185">Reference proteome</keyword>
<comment type="subcellular location">
    <subcellularLocation>
        <location evidence="7">Cell inner membrane</location>
        <topology evidence="7">Peripheral membrane protein</topology>
    </subcellularLocation>
</comment>
<dbReference type="PROSITE" id="PS50893">
    <property type="entry name" value="ABC_TRANSPORTER_2"/>
    <property type="match status" value="1"/>
</dbReference>
<dbReference type="NCBIfam" id="TIGR01186">
    <property type="entry name" value="proV"/>
    <property type="match status" value="1"/>
</dbReference>
<evidence type="ECO:0000256" key="6">
    <source>
        <dbReference type="ARBA" id="ARBA00061968"/>
    </source>
</evidence>
<keyword evidence="3 7" id="KW-0547">Nucleotide-binding</keyword>
<gene>
    <name evidence="9" type="ORF">DT23_07050</name>
</gene>
<evidence type="ECO:0000259" key="8">
    <source>
        <dbReference type="PROSITE" id="PS50893"/>
    </source>
</evidence>
<dbReference type="Pfam" id="PF00005">
    <property type="entry name" value="ABC_tran"/>
    <property type="match status" value="1"/>
</dbReference>
<dbReference type="InterPro" id="IPR027417">
    <property type="entry name" value="P-loop_NTPase"/>
</dbReference>
<dbReference type="FunFam" id="3.40.50.300:FF:000201">
    <property type="entry name" value="Glycine betaine/L-proline ABC transporter ATP-binding protein"/>
    <property type="match status" value="1"/>
</dbReference>
<comment type="similarity">
    <text evidence="1 7">Belongs to the ABC transporter superfamily.</text>
</comment>
<dbReference type="RefSeq" id="WP_051697350.1">
    <property type="nucleotide sequence ID" value="NZ_AUNB01000062.1"/>
</dbReference>
<dbReference type="GO" id="GO:0005886">
    <property type="term" value="C:plasma membrane"/>
    <property type="evidence" value="ECO:0007669"/>
    <property type="project" value="UniProtKB-SubCell"/>
</dbReference>
<dbReference type="PROSITE" id="PS00211">
    <property type="entry name" value="ABC_TRANSPORTER_1"/>
    <property type="match status" value="1"/>
</dbReference>
<evidence type="ECO:0000256" key="5">
    <source>
        <dbReference type="ARBA" id="ARBA00051811"/>
    </source>
</evidence>
<keyword evidence="4 7" id="KW-0067">ATP-binding</keyword>
<dbReference type="InterPro" id="IPR003593">
    <property type="entry name" value="AAA+_ATPase"/>
</dbReference>
<dbReference type="InterPro" id="IPR005892">
    <property type="entry name" value="Gly-betaine_transp_ATP-bd"/>
</dbReference>
<dbReference type="PANTHER" id="PTHR43869:SF1">
    <property type="entry name" value="GLYCINE BETAINE_PROLINE BETAINE TRANSPORT SYSTEM ATP-BINDING PROTEIN PROV"/>
    <property type="match status" value="1"/>
</dbReference>
<dbReference type="InterPro" id="IPR051921">
    <property type="entry name" value="ABC_osmolyte_uptake_ATP-bind"/>
</dbReference>
<dbReference type="GO" id="GO:0016887">
    <property type="term" value="F:ATP hydrolysis activity"/>
    <property type="evidence" value="ECO:0007669"/>
    <property type="project" value="UniProtKB-UniRule"/>
</dbReference>
<comment type="subunit">
    <text evidence="6">The complex is probably composed of two ATP-binding proteins (TmoW), two transmembrane proteins (TmoV) and a solute-binding protein (TmoX).</text>
</comment>
<dbReference type="STRING" id="1353528.DT23_07050"/>
<reference evidence="9 10" key="1">
    <citation type="journal article" date="2015" name="Antonie Van Leeuwenhoek">
        <title>Thioclava indica sp. nov., isolated from surface seawater of the Indian Ocean.</title>
        <authorList>
            <person name="Liu Y."/>
            <person name="Lai Q."/>
            <person name="Du J."/>
            <person name="Xu H."/>
            <person name="Jiang L."/>
            <person name="Shao Z."/>
        </authorList>
    </citation>
    <scope>NUCLEOTIDE SEQUENCE [LARGE SCALE GENOMIC DNA]</scope>
    <source>
        <strain evidence="9 10">DT23-4</strain>
    </source>
</reference>
<proteinExistence type="inferred from homology"/>
<dbReference type="InterPro" id="IPR017871">
    <property type="entry name" value="ABC_transporter-like_CS"/>
</dbReference>
<comment type="catalytic activity">
    <reaction evidence="5">
        <text>a quaternary ammonium(out) + ATP + H2O = a quaternary ammonium(in) + ADP + phosphate + H(+)</text>
        <dbReference type="Rhea" id="RHEA:11036"/>
        <dbReference type="ChEBI" id="CHEBI:15377"/>
        <dbReference type="ChEBI" id="CHEBI:15378"/>
        <dbReference type="ChEBI" id="CHEBI:30616"/>
        <dbReference type="ChEBI" id="CHEBI:35267"/>
        <dbReference type="ChEBI" id="CHEBI:43474"/>
        <dbReference type="ChEBI" id="CHEBI:456216"/>
        <dbReference type="EC" id="7.6.2.9"/>
    </reaction>
    <physiologicalReaction direction="left-to-right" evidence="5">
        <dbReference type="Rhea" id="RHEA:11037"/>
    </physiologicalReaction>
</comment>
<dbReference type="SMART" id="SM00382">
    <property type="entry name" value="AAA"/>
    <property type="match status" value="1"/>
</dbReference>
<dbReference type="SUPFAM" id="SSF52540">
    <property type="entry name" value="P-loop containing nucleoside triphosphate hydrolases"/>
    <property type="match status" value="1"/>
</dbReference>
<evidence type="ECO:0000256" key="3">
    <source>
        <dbReference type="ARBA" id="ARBA00022741"/>
    </source>
</evidence>
<keyword evidence="7" id="KW-0997">Cell inner membrane</keyword>
<dbReference type="InterPro" id="IPR046342">
    <property type="entry name" value="CBS_dom_sf"/>
</dbReference>
<dbReference type="OrthoDB" id="9802264at2"/>
<keyword evidence="7" id="KW-1003">Cell membrane</keyword>
<sequence>MTDSSTNASSNNAPENRSGIEIRHLYKIFGPNSERYVDAVQKGMSKDELNDKHNHVLGLQDINLELPPGQISVIMGLSGSGKSTLIRHINGLIMPTAGEILYNGRDVMKMTPDELREFRRHETAMVFQKFALLPHRTVLENTRYGLDIQGIATSKSNPIARKWIDRVGLSGYEDYYPNQLSGGMQQRVGLARALTNDADILLMDEAFSALDPLIRMDMQKVLLDLQAELKKTIVFITHDLDEALRLGDTIAILRDGAVEQVGTGQEIVLRPANDYIAEFVREVNRGRVIRAATVATPLPEGDVALPKLRVKGTTTLELAARKLADKDVRNATVLGKDGRPMGVIDMHTMLTAMVTPAEVDDGDDDLDEEDAA</sequence>
<dbReference type="EC" id="7.6.2.9" evidence="7"/>
<dbReference type="GO" id="GO:0031460">
    <property type="term" value="P:glycine betaine transport"/>
    <property type="evidence" value="ECO:0007669"/>
    <property type="project" value="InterPro"/>
</dbReference>
<evidence type="ECO:0000256" key="4">
    <source>
        <dbReference type="ARBA" id="ARBA00022840"/>
    </source>
</evidence>
<organism evidence="9 10">
    <name type="scientific">Thioclava indica</name>
    <dbReference type="NCBI Taxonomy" id="1353528"/>
    <lineage>
        <taxon>Bacteria</taxon>
        <taxon>Pseudomonadati</taxon>
        <taxon>Pseudomonadota</taxon>
        <taxon>Alphaproteobacteria</taxon>
        <taxon>Rhodobacterales</taxon>
        <taxon>Paracoccaceae</taxon>
        <taxon>Thioclava</taxon>
    </lineage>
</organism>
<dbReference type="PANTHER" id="PTHR43869">
    <property type="entry name" value="GLYCINE BETAINE/PROLINE BETAINE TRANSPORT SYSTEM ATP-BINDING PROTEIN PROV"/>
    <property type="match status" value="1"/>
</dbReference>
<dbReference type="EMBL" id="AUNB01000062">
    <property type="protein sequence ID" value="KEO53923.1"/>
    <property type="molecule type" value="Genomic_DNA"/>
</dbReference>
<evidence type="ECO:0000256" key="2">
    <source>
        <dbReference type="ARBA" id="ARBA00022448"/>
    </source>
</evidence>
<keyword evidence="7" id="KW-0472">Membrane</keyword>
<keyword evidence="2 7" id="KW-0813">Transport</keyword>
<evidence type="ECO:0000256" key="7">
    <source>
        <dbReference type="RuleBase" id="RU369116"/>
    </source>
</evidence>
<dbReference type="eggNOG" id="COG4175">
    <property type="taxonomic scope" value="Bacteria"/>
</dbReference>
<evidence type="ECO:0000313" key="10">
    <source>
        <dbReference type="Proteomes" id="UP000027471"/>
    </source>
</evidence>
<evidence type="ECO:0000256" key="1">
    <source>
        <dbReference type="ARBA" id="ARBA00005417"/>
    </source>
</evidence>
<dbReference type="Proteomes" id="UP000027471">
    <property type="component" value="Unassembled WGS sequence"/>
</dbReference>